<organism evidence="6 7">
    <name type="scientific">Tetraparma gracilis</name>
    <dbReference type="NCBI Taxonomy" id="2962635"/>
    <lineage>
        <taxon>Eukaryota</taxon>
        <taxon>Sar</taxon>
        <taxon>Stramenopiles</taxon>
        <taxon>Ochrophyta</taxon>
        <taxon>Bolidophyceae</taxon>
        <taxon>Parmales</taxon>
        <taxon>Triparmaceae</taxon>
        <taxon>Tetraparma</taxon>
    </lineage>
</organism>
<comment type="caution">
    <text evidence="6">The sequence shown here is derived from an EMBL/GenBank/DDBJ whole genome shotgun (WGS) entry which is preliminary data.</text>
</comment>
<proteinExistence type="predicted"/>
<keyword evidence="1" id="KW-0479">Metal-binding</keyword>
<protein>
    <recommendedName>
        <fullName evidence="5">EF-hand domain-containing protein</fullName>
    </recommendedName>
</protein>
<feature type="compositionally biased region" description="Low complexity" evidence="4">
    <location>
        <begin position="25"/>
        <end position="35"/>
    </location>
</feature>
<dbReference type="InterPro" id="IPR018247">
    <property type="entry name" value="EF_Hand_1_Ca_BS"/>
</dbReference>
<dbReference type="Gene3D" id="1.10.238.10">
    <property type="entry name" value="EF-hand"/>
    <property type="match status" value="2"/>
</dbReference>
<evidence type="ECO:0000259" key="5">
    <source>
        <dbReference type="PROSITE" id="PS50222"/>
    </source>
</evidence>
<feature type="domain" description="EF-hand" evidence="5">
    <location>
        <begin position="144"/>
        <end position="179"/>
    </location>
</feature>
<dbReference type="SUPFAM" id="SSF47473">
    <property type="entry name" value="EF-hand"/>
    <property type="match status" value="1"/>
</dbReference>
<dbReference type="PANTHER" id="PTHR34524">
    <property type="entry name" value="CALCYPHOSIN"/>
    <property type="match status" value="1"/>
</dbReference>
<keyword evidence="2" id="KW-0677">Repeat</keyword>
<evidence type="ECO:0000313" key="7">
    <source>
        <dbReference type="Proteomes" id="UP001165060"/>
    </source>
</evidence>
<evidence type="ECO:0000256" key="2">
    <source>
        <dbReference type="ARBA" id="ARBA00022737"/>
    </source>
</evidence>
<feature type="compositionally biased region" description="Basic and acidic residues" evidence="4">
    <location>
        <begin position="1"/>
        <end position="13"/>
    </location>
</feature>
<feature type="domain" description="EF-hand" evidence="5">
    <location>
        <begin position="276"/>
        <end position="311"/>
    </location>
</feature>
<feature type="region of interest" description="Disordered" evidence="4">
    <location>
        <begin position="1"/>
        <end position="35"/>
    </location>
</feature>
<sequence length="343" mass="38108">MRDDSLSFAERRRVSPGKRPKFGESASLTSSSVRTSRSVMEELARSPFASSSAGGPLQAIRRNMLKKKRAARTLPSLRRRASVQAQLPGSGLTTLERARAKVRSAAKAYDKYRDGNALNECFLDYSLTAPELKDGLRRALNVDLTLEEAEELLKDADGDGNGLLDGAEFLLMFFREAHEERSKVAHKVQAARREVAAAAKLEKEEENKRDVDKDAGAFSSDFEPADTQRALRRLAEYARTFDVLSEDGKRTSANFSCVLRPAALKEQLLKSFGMKTTRRELGALIAHFDQDGDGDVSGAEFMVTFNKLGTLARNKERKRIVDAIRRKKERGLLAPLKKSTLGR</sequence>
<dbReference type="InterPro" id="IPR002048">
    <property type="entry name" value="EF_hand_dom"/>
</dbReference>
<keyword evidence="3" id="KW-0106">Calcium</keyword>
<dbReference type="Pfam" id="PF13833">
    <property type="entry name" value="EF-hand_8"/>
    <property type="match status" value="1"/>
</dbReference>
<evidence type="ECO:0000256" key="1">
    <source>
        <dbReference type="ARBA" id="ARBA00022723"/>
    </source>
</evidence>
<dbReference type="PROSITE" id="PS00018">
    <property type="entry name" value="EF_HAND_1"/>
    <property type="match status" value="2"/>
</dbReference>
<gene>
    <name evidence="6" type="ORF">TeGR_g6796</name>
</gene>
<dbReference type="PANTHER" id="PTHR34524:SF6">
    <property type="entry name" value="CALCYPHOSINE LIKE"/>
    <property type="match status" value="1"/>
</dbReference>
<keyword evidence="7" id="KW-1185">Reference proteome</keyword>
<name>A0ABQ6MY00_9STRA</name>
<dbReference type="PROSITE" id="PS50222">
    <property type="entry name" value="EF_HAND_2"/>
    <property type="match status" value="2"/>
</dbReference>
<evidence type="ECO:0000313" key="6">
    <source>
        <dbReference type="EMBL" id="GMI35493.1"/>
    </source>
</evidence>
<dbReference type="EMBL" id="BRYB01003373">
    <property type="protein sequence ID" value="GMI35493.1"/>
    <property type="molecule type" value="Genomic_DNA"/>
</dbReference>
<dbReference type="InterPro" id="IPR011992">
    <property type="entry name" value="EF-hand-dom_pair"/>
</dbReference>
<evidence type="ECO:0000256" key="4">
    <source>
        <dbReference type="SAM" id="MobiDB-lite"/>
    </source>
</evidence>
<evidence type="ECO:0000256" key="3">
    <source>
        <dbReference type="ARBA" id="ARBA00022837"/>
    </source>
</evidence>
<reference evidence="6 7" key="1">
    <citation type="journal article" date="2023" name="Commun. Biol.">
        <title>Genome analysis of Parmales, the sister group of diatoms, reveals the evolutionary specialization of diatoms from phago-mixotrophs to photoautotrophs.</title>
        <authorList>
            <person name="Ban H."/>
            <person name="Sato S."/>
            <person name="Yoshikawa S."/>
            <person name="Yamada K."/>
            <person name="Nakamura Y."/>
            <person name="Ichinomiya M."/>
            <person name="Sato N."/>
            <person name="Blanc-Mathieu R."/>
            <person name="Endo H."/>
            <person name="Kuwata A."/>
            <person name="Ogata H."/>
        </authorList>
    </citation>
    <scope>NUCLEOTIDE SEQUENCE [LARGE SCALE GENOMIC DNA]</scope>
</reference>
<accession>A0ABQ6MY00</accession>
<dbReference type="InterPro" id="IPR051581">
    <property type="entry name" value="Ca-bind"/>
</dbReference>
<dbReference type="SMART" id="SM00054">
    <property type="entry name" value="EFh"/>
    <property type="match status" value="2"/>
</dbReference>
<dbReference type="Proteomes" id="UP001165060">
    <property type="component" value="Unassembled WGS sequence"/>
</dbReference>